<dbReference type="InterPro" id="IPR013783">
    <property type="entry name" value="Ig-like_fold"/>
</dbReference>
<gene>
    <name evidence="10" type="ORF">TRIADDRAFT_63545</name>
</gene>
<dbReference type="GeneID" id="6750142"/>
<feature type="domain" description="Ig-like" evidence="9">
    <location>
        <begin position="327"/>
        <end position="412"/>
    </location>
</feature>
<keyword evidence="3" id="KW-0677">Repeat</keyword>
<name>B3RIC1_TRIAD</name>
<dbReference type="OMA" id="HVLXILS"/>
<feature type="chain" id="PRO_5002798151" description="Ig-like domain-containing protein" evidence="8">
    <location>
        <begin position="29"/>
        <end position="796"/>
    </location>
</feature>
<dbReference type="InterPro" id="IPR050467">
    <property type="entry name" value="LRFN"/>
</dbReference>
<evidence type="ECO:0000256" key="7">
    <source>
        <dbReference type="SAM" id="Phobius"/>
    </source>
</evidence>
<dbReference type="Gene3D" id="3.80.10.10">
    <property type="entry name" value="Ribonuclease Inhibitor"/>
    <property type="match status" value="1"/>
</dbReference>
<evidence type="ECO:0000256" key="4">
    <source>
        <dbReference type="ARBA" id="ARBA00023157"/>
    </source>
</evidence>
<dbReference type="CTD" id="6750142"/>
<dbReference type="InterPro" id="IPR036179">
    <property type="entry name" value="Ig-like_dom_sf"/>
</dbReference>
<dbReference type="HOGENOM" id="CLU_353146_0_0_1"/>
<keyword evidence="5" id="KW-0393">Immunoglobulin domain</keyword>
<accession>B3RIC1</accession>
<keyword evidence="1" id="KW-0433">Leucine-rich repeat</keyword>
<dbReference type="RefSeq" id="XP_002108195.1">
    <property type="nucleotide sequence ID" value="XM_002108159.1"/>
</dbReference>
<dbReference type="InterPro" id="IPR013098">
    <property type="entry name" value="Ig_I-set"/>
</dbReference>
<protein>
    <recommendedName>
        <fullName evidence="9">Ig-like domain-containing protein</fullName>
    </recommendedName>
</protein>
<dbReference type="eggNOG" id="KOG4194">
    <property type="taxonomic scope" value="Eukaryota"/>
</dbReference>
<dbReference type="InterPro" id="IPR007110">
    <property type="entry name" value="Ig-like_dom"/>
</dbReference>
<dbReference type="SMART" id="SM00409">
    <property type="entry name" value="IG"/>
    <property type="match status" value="3"/>
</dbReference>
<evidence type="ECO:0000256" key="2">
    <source>
        <dbReference type="ARBA" id="ARBA00022729"/>
    </source>
</evidence>
<proteinExistence type="predicted"/>
<dbReference type="InterPro" id="IPR003599">
    <property type="entry name" value="Ig_sub"/>
</dbReference>
<dbReference type="InterPro" id="IPR003598">
    <property type="entry name" value="Ig_sub2"/>
</dbReference>
<dbReference type="PhylomeDB" id="B3RIC1"/>
<evidence type="ECO:0000256" key="1">
    <source>
        <dbReference type="ARBA" id="ARBA00022614"/>
    </source>
</evidence>
<dbReference type="AlphaFoldDB" id="B3RIC1"/>
<dbReference type="SUPFAM" id="SSF52058">
    <property type="entry name" value="L domain-like"/>
    <property type="match status" value="1"/>
</dbReference>
<evidence type="ECO:0000313" key="11">
    <source>
        <dbReference type="Proteomes" id="UP000009022"/>
    </source>
</evidence>
<dbReference type="KEGG" id="tad:TRIADDRAFT_63545"/>
<dbReference type="OrthoDB" id="5917255at2759"/>
<feature type="transmembrane region" description="Helical" evidence="7">
    <location>
        <begin position="521"/>
        <end position="542"/>
    </location>
</feature>
<dbReference type="SUPFAM" id="SSF48726">
    <property type="entry name" value="Immunoglobulin"/>
    <property type="match status" value="2"/>
</dbReference>
<keyword evidence="2 8" id="KW-0732">Signal</keyword>
<reference evidence="10 11" key="1">
    <citation type="journal article" date="2008" name="Nature">
        <title>The Trichoplax genome and the nature of placozoans.</title>
        <authorList>
            <person name="Srivastava M."/>
            <person name="Begovic E."/>
            <person name="Chapman J."/>
            <person name="Putnam N.H."/>
            <person name="Hellsten U."/>
            <person name="Kawashima T."/>
            <person name="Kuo A."/>
            <person name="Mitros T."/>
            <person name="Salamov A."/>
            <person name="Carpenter M.L."/>
            <person name="Signorovitch A.Y."/>
            <person name="Moreno M.A."/>
            <person name="Kamm K."/>
            <person name="Grimwood J."/>
            <person name="Schmutz J."/>
            <person name="Shapiro H."/>
            <person name="Grigoriev I.V."/>
            <person name="Buss L.W."/>
            <person name="Schierwater B."/>
            <person name="Dellaporta S.L."/>
            <person name="Rokhsar D.S."/>
        </authorList>
    </citation>
    <scope>NUCLEOTIDE SEQUENCE [LARGE SCALE GENOMIC DNA]</scope>
    <source>
        <strain evidence="10 11">Grell-BS-1999</strain>
    </source>
</reference>
<dbReference type="SMART" id="SM00408">
    <property type="entry name" value="IGc2"/>
    <property type="match status" value="2"/>
</dbReference>
<dbReference type="Proteomes" id="UP000009022">
    <property type="component" value="Unassembled WGS sequence"/>
</dbReference>
<dbReference type="PANTHER" id="PTHR45842">
    <property type="entry name" value="SYNAPTIC ADHESION-LIKE MOLECULE SALM"/>
    <property type="match status" value="1"/>
</dbReference>
<evidence type="ECO:0000256" key="3">
    <source>
        <dbReference type="ARBA" id="ARBA00022737"/>
    </source>
</evidence>
<dbReference type="PANTHER" id="PTHR45842:SF21">
    <property type="entry name" value="IG-LIKE DOMAIN-CONTAINING PROTEIN"/>
    <property type="match status" value="1"/>
</dbReference>
<dbReference type="InterPro" id="IPR003591">
    <property type="entry name" value="Leu-rich_rpt_typical-subtyp"/>
</dbReference>
<keyword evidence="7" id="KW-1133">Transmembrane helix</keyword>
<feature type="compositionally biased region" description="Polar residues" evidence="6">
    <location>
        <begin position="733"/>
        <end position="747"/>
    </location>
</feature>
<evidence type="ECO:0000256" key="8">
    <source>
        <dbReference type="SAM" id="SignalP"/>
    </source>
</evidence>
<dbReference type="STRING" id="10228.B3RIC1"/>
<dbReference type="FunFam" id="2.60.40.10:FF:000032">
    <property type="entry name" value="palladin isoform X1"/>
    <property type="match status" value="1"/>
</dbReference>
<evidence type="ECO:0000313" key="10">
    <source>
        <dbReference type="EMBL" id="EDV28993.1"/>
    </source>
</evidence>
<dbReference type="SMART" id="SM00369">
    <property type="entry name" value="LRR_TYP"/>
    <property type="match status" value="3"/>
</dbReference>
<organism evidence="10 11">
    <name type="scientific">Trichoplax adhaerens</name>
    <name type="common">Trichoplax reptans</name>
    <dbReference type="NCBI Taxonomy" id="10228"/>
    <lineage>
        <taxon>Eukaryota</taxon>
        <taxon>Metazoa</taxon>
        <taxon>Placozoa</taxon>
        <taxon>Uniplacotomia</taxon>
        <taxon>Trichoplacea</taxon>
        <taxon>Trichoplacidae</taxon>
        <taxon>Trichoplax</taxon>
    </lineage>
</organism>
<dbReference type="InterPro" id="IPR032675">
    <property type="entry name" value="LRR_dom_sf"/>
</dbReference>
<feature type="region of interest" description="Disordered" evidence="6">
    <location>
        <begin position="721"/>
        <end position="747"/>
    </location>
</feature>
<dbReference type="FunCoup" id="B3RIC1">
    <property type="interactions" value="2324"/>
</dbReference>
<feature type="signal peptide" evidence="8">
    <location>
        <begin position="1"/>
        <end position="28"/>
    </location>
</feature>
<keyword evidence="7" id="KW-0472">Membrane</keyword>
<evidence type="ECO:0000259" key="9">
    <source>
        <dbReference type="PROSITE" id="PS50835"/>
    </source>
</evidence>
<dbReference type="Gene3D" id="2.60.40.10">
    <property type="entry name" value="Immunoglobulins"/>
    <property type="match status" value="2"/>
</dbReference>
<feature type="domain" description="Ig-like" evidence="9">
    <location>
        <begin position="417"/>
        <end position="504"/>
    </location>
</feature>
<dbReference type="PROSITE" id="PS50835">
    <property type="entry name" value="IG_LIKE"/>
    <property type="match status" value="2"/>
</dbReference>
<keyword evidence="7" id="KW-0812">Transmembrane</keyword>
<dbReference type="InParanoid" id="B3RIC1"/>
<dbReference type="FunFam" id="2.60.40.10:FF:000503">
    <property type="entry name" value="Hemicentin 1"/>
    <property type="match status" value="1"/>
</dbReference>
<sequence>MSLKTFSSTNLAFTCFIALFTLVFLTKACPVSNCTCTISVIDCRNLKLLKIPDGIPNTTVVLELQGNKLTSLPFQVFDDVTSLEDFDLSGNYLSAINENMLNAKSGFISLKILDISKNNLVFDSDNLGGIFEHVPLLETLNLNGNPIQTIEKGSFGESLGLQMIIVWLLLRPYDRIILQNSQLVCRNPNNLRGRNIGKLSNKDFTCDKSQRIPIILTEPPAQAIAVKGEQIPIMVGFRIVGQLSAYQWFWVKNSSRLSSDNQIILSKMPNNHCRNDTDTDSLKDFTAQLTLKPLNHDITGLYFFVITNKFGKSISSAKTRVIFAEYPKFESTFTDLTYRIGEDAVLNCRASGFPNPNITFTKNGNISVSLSHRLKFTVQGIRIVNVSVADMGEYTCTAENIVGSISQSLRLSVLMNPIFTKPAPKYMANVLVNEAIILECFVAGSPFPKISWLRNGTVITRDRAAYYDRGQTLIIRSATPDDNGEYLCRATNAIGSVKRTTRVTIFLPNGFSLPGSERNPYLTIIITACTCVFGTSLLWVFILSYRVRLLRKEIETSKSSTFLPLHSYTIGNGSISKHNFETAAGKTNYSERHCITAAGYHIASENSDDTIEIIDYASQGVPGSNLHDITRNSTGSDIIIPEQSMPGPEPWIASRPRKSVEDRVYSQMPANSQFRDIVRAKPLQVVTIYDKISLSEHSTDNKNDIDQGNSKDNMHVFTKSKESLKESDDECQENSMQSSLTDLSQKSLTESRLHAGSLTESALARCSENGSNSVGKLKIIQNLITEVVDGIPSTEV</sequence>
<evidence type="ECO:0000256" key="6">
    <source>
        <dbReference type="SAM" id="MobiDB-lite"/>
    </source>
</evidence>
<keyword evidence="4" id="KW-1015">Disulfide bond</keyword>
<keyword evidence="11" id="KW-1185">Reference proteome</keyword>
<evidence type="ECO:0000256" key="5">
    <source>
        <dbReference type="ARBA" id="ARBA00023319"/>
    </source>
</evidence>
<dbReference type="Pfam" id="PF07679">
    <property type="entry name" value="I-set"/>
    <property type="match status" value="2"/>
</dbReference>
<dbReference type="EMBL" id="DS985241">
    <property type="protein sequence ID" value="EDV28993.1"/>
    <property type="molecule type" value="Genomic_DNA"/>
</dbReference>